<dbReference type="PROSITE" id="PS51082">
    <property type="entry name" value="WH2"/>
    <property type="match status" value="1"/>
</dbReference>
<evidence type="ECO:0000259" key="1">
    <source>
        <dbReference type="PROSITE" id="PS51082"/>
    </source>
</evidence>
<gene>
    <name evidence="2" type="ORF">J7W16_03920</name>
</gene>
<dbReference type="AlphaFoldDB" id="A0A940WPH8"/>
<dbReference type="SUPFAM" id="SSF143422">
    <property type="entry name" value="Transposase IS200-like"/>
    <property type="match status" value="1"/>
</dbReference>
<organism evidence="2 3">
    <name type="scientific">Halalkalibacter suaedae</name>
    <dbReference type="NCBI Taxonomy" id="2822140"/>
    <lineage>
        <taxon>Bacteria</taxon>
        <taxon>Bacillati</taxon>
        <taxon>Bacillota</taxon>
        <taxon>Bacilli</taxon>
        <taxon>Bacillales</taxon>
        <taxon>Bacillaceae</taxon>
        <taxon>Halalkalibacter</taxon>
    </lineage>
</organism>
<dbReference type="CDD" id="cd00093">
    <property type="entry name" value="HTH_XRE"/>
    <property type="match status" value="1"/>
</dbReference>
<keyword evidence="3" id="KW-1185">Reference proteome</keyword>
<dbReference type="PANTHER" id="PTHR34322:SF2">
    <property type="entry name" value="TRANSPOSASE IS200-LIKE DOMAIN-CONTAINING PROTEIN"/>
    <property type="match status" value="1"/>
</dbReference>
<dbReference type="GO" id="GO:0003779">
    <property type="term" value="F:actin binding"/>
    <property type="evidence" value="ECO:0007669"/>
    <property type="project" value="InterPro"/>
</dbReference>
<dbReference type="Pfam" id="PF01797">
    <property type="entry name" value="Y1_Tnp"/>
    <property type="match status" value="1"/>
</dbReference>
<dbReference type="GO" id="GO:0004803">
    <property type="term" value="F:transposase activity"/>
    <property type="evidence" value="ECO:0007669"/>
    <property type="project" value="InterPro"/>
</dbReference>
<feature type="domain" description="WH2" evidence="1">
    <location>
        <begin position="225"/>
        <end position="244"/>
    </location>
</feature>
<sequence length="258" mass="30468">MPREARQISKTGVYHVMWRGSAGQDIFHDDVDRIKYLEILLKYKDNTNIEIYGWCLMSNHVHILLREGDETLSATMKRIGISYVAYYNWKYQVRGHLFQDRFKSENVETISYLMTVVRYIHQNPVKAGLIDEVANWKWSSCDEYYGGRVYPRGLLNDDFILKYFSDNQEISRNHFREFNERPNQDACLDEPIYKRRCSDEEARIEIQKILREIPIPQLKTLPRESRNELLREIKQIDGLSLRQAARILGVSASLVSKV</sequence>
<dbReference type="SMART" id="SM01321">
    <property type="entry name" value="Y1_Tnp"/>
    <property type="match status" value="1"/>
</dbReference>
<dbReference type="GO" id="GO:0003677">
    <property type="term" value="F:DNA binding"/>
    <property type="evidence" value="ECO:0007669"/>
    <property type="project" value="InterPro"/>
</dbReference>
<dbReference type="PANTHER" id="PTHR34322">
    <property type="entry name" value="TRANSPOSASE, Y1_TNP DOMAIN-CONTAINING"/>
    <property type="match status" value="1"/>
</dbReference>
<dbReference type="Proteomes" id="UP000678228">
    <property type="component" value="Unassembled WGS sequence"/>
</dbReference>
<dbReference type="Gene3D" id="3.30.70.1290">
    <property type="entry name" value="Transposase IS200-like"/>
    <property type="match status" value="1"/>
</dbReference>
<dbReference type="InterPro" id="IPR036515">
    <property type="entry name" value="Transposase_17_sf"/>
</dbReference>
<reference evidence="2" key="1">
    <citation type="submission" date="2021-03" db="EMBL/GenBank/DDBJ databases">
        <title>Bacillus suaedae sp. nov., isolated from Suaeda aralocaspica.</title>
        <authorList>
            <person name="Lei R.F.R."/>
        </authorList>
    </citation>
    <scope>NUCLEOTIDE SEQUENCE</scope>
    <source>
        <strain evidence="2">YZJH907-2</strain>
    </source>
</reference>
<evidence type="ECO:0000313" key="2">
    <source>
        <dbReference type="EMBL" id="MBP3950269.1"/>
    </source>
</evidence>
<protein>
    <submittedName>
        <fullName evidence="2">Transposase</fullName>
    </submittedName>
</protein>
<accession>A0A940WPH8</accession>
<name>A0A940WPH8_9BACI</name>
<evidence type="ECO:0000313" key="3">
    <source>
        <dbReference type="Proteomes" id="UP000678228"/>
    </source>
</evidence>
<dbReference type="InterPro" id="IPR003124">
    <property type="entry name" value="WH2_dom"/>
</dbReference>
<dbReference type="InterPro" id="IPR002686">
    <property type="entry name" value="Transposase_17"/>
</dbReference>
<dbReference type="EMBL" id="JAGKSQ010000001">
    <property type="protein sequence ID" value="MBP3950269.1"/>
    <property type="molecule type" value="Genomic_DNA"/>
</dbReference>
<dbReference type="InterPro" id="IPR001387">
    <property type="entry name" value="Cro/C1-type_HTH"/>
</dbReference>
<comment type="caution">
    <text evidence="2">The sequence shown here is derived from an EMBL/GenBank/DDBJ whole genome shotgun (WGS) entry which is preliminary data.</text>
</comment>
<dbReference type="GO" id="GO:0006313">
    <property type="term" value="P:DNA transposition"/>
    <property type="evidence" value="ECO:0007669"/>
    <property type="project" value="InterPro"/>
</dbReference>
<proteinExistence type="predicted"/>